<feature type="repeat" description="TPR" evidence="1">
    <location>
        <begin position="498"/>
        <end position="531"/>
    </location>
</feature>
<dbReference type="InterPro" id="IPR019734">
    <property type="entry name" value="TPR_rpt"/>
</dbReference>
<dbReference type="InterPro" id="IPR011990">
    <property type="entry name" value="TPR-like_helical_dom_sf"/>
</dbReference>
<comment type="caution">
    <text evidence="2">The sequence shown here is derived from an EMBL/GenBank/DDBJ whole genome shotgun (WGS) entry which is preliminary data.</text>
</comment>
<dbReference type="EMBL" id="BMFP01000002">
    <property type="protein sequence ID" value="GGG11383.1"/>
    <property type="molecule type" value="Genomic_DNA"/>
</dbReference>
<proteinExistence type="predicted"/>
<evidence type="ECO:0000313" key="3">
    <source>
        <dbReference type="Proteomes" id="UP000634043"/>
    </source>
</evidence>
<keyword evidence="1" id="KW-0802">TPR repeat</keyword>
<dbReference type="PROSITE" id="PS50005">
    <property type="entry name" value="TPR"/>
    <property type="match status" value="1"/>
</dbReference>
<protein>
    <recommendedName>
        <fullName evidence="4">Tail specific protease domain-containing protein</fullName>
    </recommendedName>
</protein>
<dbReference type="SUPFAM" id="SSF52096">
    <property type="entry name" value="ClpP/crotonase"/>
    <property type="match status" value="1"/>
</dbReference>
<keyword evidence="3" id="KW-1185">Reference proteome</keyword>
<evidence type="ECO:0000256" key="1">
    <source>
        <dbReference type="PROSITE-ProRule" id="PRU00339"/>
    </source>
</evidence>
<dbReference type="Proteomes" id="UP000634043">
    <property type="component" value="Unassembled WGS sequence"/>
</dbReference>
<dbReference type="InterPro" id="IPR029045">
    <property type="entry name" value="ClpP/crotonase-like_dom_sf"/>
</dbReference>
<sequence>MLLAHSLVQAQPKVLSVAQWQQDVKALAEQMPKMHRSSYNKVSQQEFDSAVAVLHAQVPKLQDHEIMVSLTRLVAVIGDGHTRLTLPQDMAVAYSRAHSSTPPPADSSLFLNHLPVKLALFDDGLFIRETTPELMHLVGAEVLQIGNITVKEVLEKVRPVVHYDNEMGFKQLAPTFLVVPEFLAALGIADDSEEVVFKVKTRDGATTDIVLSSIPQFKQVYFVGASEALGIAAPLSQWNRKEKFWLHMLEKEKTLYVQLNESNDKEEESLAAFVAQIERIVTGFPVEKLVLDLRYNPGGNNHLNRSLVLALARSEQVNRFGKLYTLIGRETFSAAQMLANDLEYYTNTLFVGEPSGSSPSAYGDSRKMQLPNSKLTIRVSTIYWRDWDGDEKRPWTAPDIPVGYTSRDYLAGRDPALEAVLQMPQNNTIANVMQQVYENAGFRSATWVYFRAVQDARADSEAVNQAEKSFGEYLLQANKSPDAIAWYSHISSRYKEEAWPLVGLAKAHLLSEERQKAVAMLEKAIQLQPADKQAKELLSAIKKMPSKG</sequence>
<name>A0ABQ1W387_9BACT</name>
<dbReference type="SUPFAM" id="SSF48452">
    <property type="entry name" value="TPR-like"/>
    <property type="match status" value="1"/>
</dbReference>
<dbReference type="Gene3D" id="3.90.226.10">
    <property type="entry name" value="2-enoyl-CoA Hydratase, Chain A, domain 1"/>
    <property type="match status" value="1"/>
</dbReference>
<organism evidence="2 3">
    <name type="scientific">Pontibacter amylolyticus</name>
    <dbReference type="NCBI Taxonomy" id="1424080"/>
    <lineage>
        <taxon>Bacteria</taxon>
        <taxon>Pseudomonadati</taxon>
        <taxon>Bacteroidota</taxon>
        <taxon>Cytophagia</taxon>
        <taxon>Cytophagales</taxon>
        <taxon>Hymenobacteraceae</taxon>
        <taxon>Pontibacter</taxon>
    </lineage>
</organism>
<gene>
    <name evidence="2" type="ORF">GCM10011323_14900</name>
</gene>
<accession>A0ABQ1W387</accession>
<reference evidence="3" key="1">
    <citation type="journal article" date="2019" name="Int. J. Syst. Evol. Microbiol.">
        <title>The Global Catalogue of Microorganisms (GCM) 10K type strain sequencing project: providing services to taxonomists for standard genome sequencing and annotation.</title>
        <authorList>
            <consortium name="The Broad Institute Genomics Platform"/>
            <consortium name="The Broad Institute Genome Sequencing Center for Infectious Disease"/>
            <person name="Wu L."/>
            <person name="Ma J."/>
        </authorList>
    </citation>
    <scope>NUCLEOTIDE SEQUENCE [LARGE SCALE GENOMIC DNA]</scope>
    <source>
        <strain evidence="3">CGMCC 1.12749</strain>
    </source>
</reference>
<evidence type="ECO:0008006" key="4">
    <source>
        <dbReference type="Google" id="ProtNLM"/>
    </source>
</evidence>
<dbReference type="Gene3D" id="1.25.40.10">
    <property type="entry name" value="Tetratricopeptide repeat domain"/>
    <property type="match status" value="1"/>
</dbReference>
<evidence type="ECO:0000313" key="2">
    <source>
        <dbReference type="EMBL" id="GGG11383.1"/>
    </source>
</evidence>